<name>A0A9P5MQD0_9AGAM</name>
<dbReference type="AlphaFoldDB" id="A0A9P5MQD0"/>
<dbReference type="EMBL" id="WHVB01000019">
    <property type="protein sequence ID" value="KAF8472931.1"/>
    <property type="molecule type" value="Genomic_DNA"/>
</dbReference>
<comment type="caution">
    <text evidence="3">The sequence shown here is derived from an EMBL/GenBank/DDBJ whole genome shotgun (WGS) entry which is preliminary data.</text>
</comment>
<keyword evidence="4" id="KW-1185">Reference proteome</keyword>
<accession>A0A9P5MQD0</accession>
<dbReference type="PROSITE" id="PS00028">
    <property type="entry name" value="ZINC_FINGER_C2H2_1"/>
    <property type="match status" value="1"/>
</dbReference>
<dbReference type="SUPFAM" id="SSF49599">
    <property type="entry name" value="TRAF domain-like"/>
    <property type="match status" value="1"/>
</dbReference>
<gene>
    <name evidence="3" type="ORF">DFH94DRAFT_684399</name>
</gene>
<feature type="region of interest" description="Disordered" evidence="1">
    <location>
        <begin position="281"/>
        <end position="300"/>
    </location>
</feature>
<reference evidence="3" key="1">
    <citation type="submission" date="2019-10" db="EMBL/GenBank/DDBJ databases">
        <authorList>
            <consortium name="DOE Joint Genome Institute"/>
            <person name="Kuo A."/>
            <person name="Miyauchi S."/>
            <person name="Kiss E."/>
            <person name="Drula E."/>
            <person name="Kohler A."/>
            <person name="Sanchez-Garcia M."/>
            <person name="Andreopoulos B."/>
            <person name="Barry K.W."/>
            <person name="Bonito G."/>
            <person name="Buee M."/>
            <person name="Carver A."/>
            <person name="Chen C."/>
            <person name="Cichocki N."/>
            <person name="Clum A."/>
            <person name="Culley D."/>
            <person name="Crous P.W."/>
            <person name="Fauchery L."/>
            <person name="Girlanda M."/>
            <person name="Hayes R."/>
            <person name="Keri Z."/>
            <person name="LaButti K."/>
            <person name="Lipzen A."/>
            <person name="Lombard V."/>
            <person name="Magnuson J."/>
            <person name="Maillard F."/>
            <person name="Morin E."/>
            <person name="Murat C."/>
            <person name="Nolan M."/>
            <person name="Ohm R."/>
            <person name="Pangilinan J."/>
            <person name="Pereira M."/>
            <person name="Perotto S."/>
            <person name="Peter M."/>
            <person name="Riley R."/>
            <person name="Sitrit Y."/>
            <person name="Stielow B."/>
            <person name="Szollosi G."/>
            <person name="Zifcakova L."/>
            <person name="Stursova M."/>
            <person name="Spatafora J.W."/>
            <person name="Tedersoo L."/>
            <person name="Vaario L.-M."/>
            <person name="Yamada A."/>
            <person name="Yan M."/>
            <person name="Wang P."/>
            <person name="Xu J."/>
            <person name="Bruns T."/>
            <person name="Baldrian P."/>
            <person name="Vilgalys R."/>
            <person name="Henrissat B."/>
            <person name="Grigoriev I.V."/>
            <person name="Hibbett D."/>
            <person name="Nagy L.G."/>
            <person name="Martin F.M."/>
        </authorList>
    </citation>
    <scope>NUCLEOTIDE SEQUENCE</scope>
    <source>
        <strain evidence="3">Prilba</strain>
    </source>
</reference>
<dbReference type="InterPro" id="IPR013087">
    <property type="entry name" value="Znf_C2H2_type"/>
</dbReference>
<evidence type="ECO:0000256" key="1">
    <source>
        <dbReference type="SAM" id="MobiDB-lite"/>
    </source>
</evidence>
<feature type="region of interest" description="Disordered" evidence="1">
    <location>
        <begin position="219"/>
        <end position="272"/>
    </location>
</feature>
<dbReference type="SMART" id="SM00355">
    <property type="entry name" value="ZnF_C2H2"/>
    <property type="match status" value="2"/>
</dbReference>
<dbReference type="OrthoDB" id="3162396at2759"/>
<dbReference type="Proteomes" id="UP000759537">
    <property type="component" value="Unassembled WGS sequence"/>
</dbReference>
<organism evidence="3 4">
    <name type="scientific">Russula ochroleuca</name>
    <dbReference type="NCBI Taxonomy" id="152965"/>
    <lineage>
        <taxon>Eukaryota</taxon>
        <taxon>Fungi</taxon>
        <taxon>Dikarya</taxon>
        <taxon>Basidiomycota</taxon>
        <taxon>Agaricomycotina</taxon>
        <taxon>Agaricomycetes</taxon>
        <taxon>Russulales</taxon>
        <taxon>Russulaceae</taxon>
        <taxon>Russula</taxon>
    </lineage>
</organism>
<protein>
    <recommendedName>
        <fullName evidence="2">C2H2-type domain-containing protein</fullName>
    </recommendedName>
</protein>
<dbReference type="Gene3D" id="3.30.160.60">
    <property type="entry name" value="Classic Zinc Finger"/>
    <property type="match status" value="1"/>
</dbReference>
<evidence type="ECO:0000259" key="2">
    <source>
        <dbReference type="PROSITE" id="PS00028"/>
    </source>
</evidence>
<evidence type="ECO:0000313" key="4">
    <source>
        <dbReference type="Proteomes" id="UP000759537"/>
    </source>
</evidence>
<feature type="region of interest" description="Disordered" evidence="1">
    <location>
        <begin position="1"/>
        <end position="25"/>
    </location>
</feature>
<feature type="compositionally biased region" description="Basic and acidic residues" evidence="1">
    <location>
        <begin position="239"/>
        <end position="266"/>
    </location>
</feature>
<feature type="compositionally biased region" description="Polar residues" evidence="1">
    <location>
        <begin position="219"/>
        <end position="234"/>
    </location>
</feature>
<feature type="compositionally biased region" description="Polar residues" evidence="1">
    <location>
        <begin position="281"/>
        <end position="299"/>
    </location>
</feature>
<evidence type="ECO:0000313" key="3">
    <source>
        <dbReference type="EMBL" id="KAF8472931.1"/>
    </source>
</evidence>
<reference evidence="3" key="2">
    <citation type="journal article" date="2020" name="Nat. Commun.">
        <title>Large-scale genome sequencing of mycorrhizal fungi provides insights into the early evolution of symbiotic traits.</title>
        <authorList>
            <person name="Miyauchi S."/>
            <person name="Kiss E."/>
            <person name="Kuo A."/>
            <person name="Drula E."/>
            <person name="Kohler A."/>
            <person name="Sanchez-Garcia M."/>
            <person name="Morin E."/>
            <person name="Andreopoulos B."/>
            <person name="Barry K.W."/>
            <person name="Bonito G."/>
            <person name="Buee M."/>
            <person name="Carver A."/>
            <person name="Chen C."/>
            <person name="Cichocki N."/>
            <person name="Clum A."/>
            <person name="Culley D."/>
            <person name="Crous P.W."/>
            <person name="Fauchery L."/>
            <person name="Girlanda M."/>
            <person name="Hayes R.D."/>
            <person name="Keri Z."/>
            <person name="LaButti K."/>
            <person name="Lipzen A."/>
            <person name="Lombard V."/>
            <person name="Magnuson J."/>
            <person name="Maillard F."/>
            <person name="Murat C."/>
            <person name="Nolan M."/>
            <person name="Ohm R.A."/>
            <person name="Pangilinan J."/>
            <person name="Pereira M.F."/>
            <person name="Perotto S."/>
            <person name="Peter M."/>
            <person name="Pfister S."/>
            <person name="Riley R."/>
            <person name="Sitrit Y."/>
            <person name="Stielow J.B."/>
            <person name="Szollosi G."/>
            <person name="Zifcakova L."/>
            <person name="Stursova M."/>
            <person name="Spatafora J.W."/>
            <person name="Tedersoo L."/>
            <person name="Vaario L.M."/>
            <person name="Yamada A."/>
            <person name="Yan M."/>
            <person name="Wang P."/>
            <person name="Xu J."/>
            <person name="Bruns T."/>
            <person name="Baldrian P."/>
            <person name="Vilgalys R."/>
            <person name="Dunand C."/>
            <person name="Henrissat B."/>
            <person name="Grigoriev I.V."/>
            <person name="Hibbett D."/>
            <person name="Nagy L.G."/>
            <person name="Martin F.M."/>
        </authorList>
    </citation>
    <scope>NUCLEOTIDE SEQUENCE</scope>
    <source>
        <strain evidence="3">Prilba</strain>
    </source>
</reference>
<proteinExistence type="predicted"/>
<feature type="domain" description="C2H2-type" evidence="2">
    <location>
        <begin position="303"/>
        <end position="323"/>
    </location>
</feature>
<feature type="compositionally biased region" description="Polar residues" evidence="1">
    <location>
        <begin position="9"/>
        <end position="22"/>
    </location>
</feature>
<sequence>MSALKSALNLKSQQTPTYQHGTSGYEPPLASPVAAPAAPYEVLHLNECNDHPSSEQNRRLTPAPLWFFILWQPLYRFLRPYEFTEDQSCAGEHETPTDYGSPIDAISWSLVSEQSLNHFLQRCALTEHPPSGTTGSGHETLVGSPTCPPFLISAHFLYQFLLFHVPTEDPSCSEHEAPADQHGSPIYARSWFLVPAQSLYQFLQDCVLTGDLSSGSGNLTSADQYGMPASQSALPEQPHNQDHQLDTLAEHPSFDGGHEAPAKEPDNGGVDCYVLSRSAMPTPSQNEVDAQPNEPTASIPSDCPICGRPFKRVQERDRHLEFHLPHSIYCPSPGCPWTGRRRSGLETHWEKKHSGTGQVLGKEIYQIYDPKPFVRSILDSTSQLRR</sequence>